<dbReference type="Gene3D" id="2.130.10.10">
    <property type="entry name" value="YVTN repeat-like/Quinoprotein amine dehydrogenase"/>
    <property type="match status" value="1"/>
</dbReference>
<dbReference type="InterPro" id="IPR001680">
    <property type="entry name" value="WD40_rpt"/>
</dbReference>
<evidence type="ECO:0000256" key="2">
    <source>
        <dbReference type="ARBA" id="ARBA00022737"/>
    </source>
</evidence>
<dbReference type="EMBL" id="GL377622">
    <property type="protein sequence ID" value="EFJ15672.1"/>
    <property type="molecule type" value="Genomic_DNA"/>
</dbReference>
<dbReference type="SUPFAM" id="SSF50978">
    <property type="entry name" value="WD40 repeat-like"/>
    <property type="match status" value="1"/>
</dbReference>
<dbReference type="KEGG" id="smo:SELMODRAFT_422538"/>
<dbReference type="AlphaFoldDB" id="D8SIR8"/>
<dbReference type="Gramene" id="EFJ15672">
    <property type="protein sequence ID" value="EFJ15672"/>
    <property type="gene ID" value="SELMODRAFT_422538"/>
</dbReference>
<dbReference type="InterPro" id="IPR015943">
    <property type="entry name" value="WD40/YVTN_repeat-like_dom_sf"/>
</dbReference>
<dbReference type="eggNOG" id="KOG2695">
    <property type="taxonomic scope" value="Eukaryota"/>
</dbReference>
<dbReference type="HOGENOM" id="CLU_935070_0_0_1"/>
<dbReference type="Proteomes" id="UP000001514">
    <property type="component" value="Unassembled WGS sequence"/>
</dbReference>
<proteinExistence type="predicted"/>
<keyword evidence="5" id="KW-1185">Reference proteome</keyword>
<name>D8SIR8_SELML</name>
<dbReference type="STRING" id="88036.D8SIR8"/>
<dbReference type="PROSITE" id="PS50294">
    <property type="entry name" value="WD_REPEATS_REGION"/>
    <property type="match status" value="1"/>
</dbReference>
<reference evidence="4 5" key="1">
    <citation type="journal article" date="2011" name="Science">
        <title>The Selaginella genome identifies genetic changes associated with the evolution of vascular plants.</title>
        <authorList>
            <person name="Banks J.A."/>
            <person name="Nishiyama T."/>
            <person name="Hasebe M."/>
            <person name="Bowman J.L."/>
            <person name="Gribskov M."/>
            <person name="dePamphilis C."/>
            <person name="Albert V.A."/>
            <person name="Aono N."/>
            <person name="Aoyama T."/>
            <person name="Ambrose B.A."/>
            <person name="Ashton N.W."/>
            <person name="Axtell M.J."/>
            <person name="Barker E."/>
            <person name="Barker M.S."/>
            <person name="Bennetzen J.L."/>
            <person name="Bonawitz N.D."/>
            <person name="Chapple C."/>
            <person name="Cheng C."/>
            <person name="Correa L.G."/>
            <person name="Dacre M."/>
            <person name="DeBarry J."/>
            <person name="Dreyer I."/>
            <person name="Elias M."/>
            <person name="Engstrom E.M."/>
            <person name="Estelle M."/>
            <person name="Feng L."/>
            <person name="Finet C."/>
            <person name="Floyd S.K."/>
            <person name="Frommer W.B."/>
            <person name="Fujita T."/>
            <person name="Gramzow L."/>
            <person name="Gutensohn M."/>
            <person name="Harholt J."/>
            <person name="Hattori M."/>
            <person name="Heyl A."/>
            <person name="Hirai T."/>
            <person name="Hiwatashi Y."/>
            <person name="Ishikawa M."/>
            <person name="Iwata M."/>
            <person name="Karol K.G."/>
            <person name="Koehler B."/>
            <person name="Kolukisaoglu U."/>
            <person name="Kubo M."/>
            <person name="Kurata T."/>
            <person name="Lalonde S."/>
            <person name="Li K."/>
            <person name="Li Y."/>
            <person name="Litt A."/>
            <person name="Lyons E."/>
            <person name="Manning G."/>
            <person name="Maruyama T."/>
            <person name="Michael T.P."/>
            <person name="Mikami K."/>
            <person name="Miyazaki S."/>
            <person name="Morinaga S."/>
            <person name="Murata T."/>
            <person name="Mueller-Roeber B."/>
            <person name="Nelson D.R."/>
            <person name="Obara M."/>
            <person name="Oguri Y."/>
            <person name="Olmstead R.G."/>
            <person name="Onodera N."/>
            <person name="Petersen B.L."/>
            <person name="Pils B."/>
            <person name="Prigge M."/>
            <person name="Rensing S.A."/>
            <person name="Riano-Pachon D.M."/>
            <person name="Roberts A.W."/>
            <person name="Sato Y."/>
            <person name="Scheller H.V."/>
            <person name="Schulz B."/>
            <person name="Schulz C."/>
            <person name="Shakirov E.V."/>
            <person name="Shibagaki N."/>
            <person name="Shinohara N."/>
            <person name="Shippen D.E."/>
            <person name="Soerensen I."/>
            <person name="Sotooka R."/>
            <person name="Sugimoto N."/>
            <person name="Sugita M."/>
            <person name="Sumikawa N."/>
            <person name="Tanurdzic M."/>
            <person name="Theissen G."/>
            <person name="Ulvskov P."/>
            <person name="Wakazuki S."/>
            <person name="Weng J.K."/>
            <person name="Willats W.W."/>
            <person name="Wipf D."/>
            <person name="Wolf P.G."/>
            <person name="Yang L."/>
            <person name="Zimmer A.D."/>
            <person name="Zhu Q."/>
            <person name="Mitros T."/>
            <person name="Hellsten U."/>
            <person name="Loque D."/>
            <person name="Otillar R."/>
            <person name="Salamov A."/>
            <person name="Schmutz J."/>
            <person name="Shapiro H."/>
            <person name="Lindquist E."/>
            <person name="Lucas S."/>
            <person name="Rokhsar D."/>
            <person name="Grigoriev I.V."/>
        </authorList>
    </citation>
    <scope>NUCLEOTIDE SEQUENCE [LARGE SCALE GENOMIC DNA]</scope>
</reference>
<keyword evidence="1 3" id="KW-0853">WD repeat</keyword>
<keyword evidence="2" id="KW-0677">Repeat</keyword>
<evidence type="ECO:0000313" key="4">
    <source>
        <dbReference type="EMBL" id="EFJ15672.1"/>
    </source>
</evidence>
<accession>D8SIR8</accession>
<evidence type="ECO:0000313" key="5">
    <source>
        <dbReference type="Proteomes" id="UP000001514"/>
    </source>
</evidence>
<dbReference type="PANTHER" id="PTHR44472">
    <property type="entry name" value="DDB1- AND CUL4-ASSOCIATED FACTOR 4-RELATED"/>
    <property type="match status" value="1"/>
</dbReference>
<sequence>MEIWCYYAPCCIRNILSSSKRSFLNDNPSIAKERVSARAWKETAISRCKSLPMRRWFFHATYLTEFHPRVARLGNATGGSLQVLDLDTLAVTADVRTNYTVWTADMFPCGTKASIGTHTRAGVVNLQTGQRSWIYHCPHDVLSQKTDSTGNIVVCGFRNGCILSLDIRERRFWKMDSRNSIRMKSSVSSDMSDSIRLWDRRLVGRGWLRSFEGHKNSFSSLQLGIDPTGTVLMSGCEDNAVRIWSLRTGSLLHTETGISCTPAKLVFRASLAAARRLRKFMPTTTALALNRAWNRNSK</sequence>
<dbReference type="PANTHER" id="PTHR44472:SF1">
    <property type="entry name" value="DDB1 AND CUL4 ASSOCIATED FACTOR 4"/>
    <property type="match status" value="1"/>
</dbReference>
<protein>
    <submittedName>
        <fullName evidence="4">Uncharacterized protein</fullName>
    </submittedName>
</protein>
<dbReference type="Pfam" id="PF23761">
    <property type="entry name" value="Beta-prop_DCAF4"/>
    <property type="match status" value="1"/>
</dbReference>
<dbReference type="InterPro" id="IPR036322">
    <property type="entry name" value="WD40_repeat_dom_sf"/>
</dbReference>
<gene>
    <name evidence="4" type="ORF">SELMODRAFT_422538</name>
</gene>
<evidence type="ECO:0000256" key="3">
    <source>
        <dbReference type="PROSITE-ProRule" id="PRU00221"/>
    </source>
</evidence>
<dbReference type="InParanoid" id="D8SIR8"/>
<organism evidence="5">
    <name type="scientific">Selaginella moellendorffii</name>
    <name type="common">Spikemoss</name>
    <dbReference type="NCBI Taxonomy" id="88036"/>
    <lineage>
        <taxon>Eukaryota</taxon>
        <taxon>Viridiplantae</taxon>
        <taxon>Streptophyta</taxon>
        <taxon>Embryophyta</taxon>
        <taxon>Tracheophyta</taxon>
        <taxon>Lycopodiopsida</taxon>
        <taxon>Selaginellales</taxon>
        <taxon>Selaginellaceae</taxon>
        <taxon>Selaginella</taxon>
    </lineage>
</organism>
<feature type="repeat" description="WD" evidence="3">
    <location>
        <begin position="211"/>
        <end position="254"/>
    </location>
</feature>
<dbReference type="PROSITE" id="PS50082">
    <property type="entry name" value="WD_REPEATS_2"/>
    <property type="match status" value="1"/>
</dbReference>
<dbReference type="InterPro" id="IPR052254">
    <property type="entry name" value="CUL4-DDB1_E3_ligase_receptor"/>
</dbReference>
<evidence type="ECO:0000256" key="1">
    <source>
        <dbReference type="ARBA" id="ARBA00022574"/>
    </source>
</evidence>